<feature type="region of interest" description="Disordered" evidence="3">
    <location>
        <begin position="249"/>
        <end position="287"/>
    </location>
</feature>
<dbReference type="GO" id="GO:0047617">
    <property type="term" value="F:fatty acyl-CoA hydrolase activity"/>
    <property type="evidence" value="ECO:0007669"/>
    <property type="project" value="InterPro"/>
</dbReference>
<accession>A0AA39X6F0</accession>
<organism evidence="5 6">
    <name type="scientific">Lasiodiplodia hormozganensis</name>
    <dbReference type="NCBI Taxonomy" id="869390"/>
    <lineage>
        <taxon>Eukaryota</taxon>
        <taxon>Fungi</taxon>
        <taxon>Dikarya</taxon>
        <taxon>Ascomycota</taxon>
        <taxon>Pezizomycotina</taxon>
        <taxon>Dothideomycetes</taxon>
        <taxon>Dothideomycetes incertae sedis</taxon>
        <taxon>Botryosphaeriales</taxon>
        <taxon>Botryosphaeriaceae</taxon>
        <taxon>Lasiodiplodia</taxon>
    </lineage>
</organism>
<feature type="compositionally biased region" description="Basic and acidic residues" evidence="3">
    <location>
        <begin position="163"/>
        <end position="174"/>
    </location>
</feature>
<evidence type="ECO:0000313" key="5">
    <source>
        <dbReference type="EMBL" id="KAK0628001.1"/>
    </source>
</evidence>
<dbReference type="InterPro" id="IPR049449">
    <property type="entry name" value="TesB_ACOT8-like_N"/>
</dbReference>
<evidence type="ECO:0000256" key="1">
    <source>
        <dbReference type="ARBA" id="ARBA00006538"/>
    </source>
</evidence>
<reference evidence="5" key="1">
    <citation type="submission" date="2023-06" db="EMBL/GenBank/DDBJ databases">
        <title>Multi-omics analyses reveal the molecular pathogenesis toolkit of Lasiodiplodia hormozganensis, a cross-kingdom pathogen.</title>
        <authorList>
            <person name="Felix C."/>
            <person name="Meneses R."/>
            <person name="Goncalves M.F.M."/>
            <person name="Tilleman L."/>
            <person name="Duarte A.S."/>
            <person name="Jorrin-Novo J.V."/>
            <person name="Van De Peer Y."/>
            <person name="Deforce D."/>
            <person name="Van Nieuwerburgh F."/>
            <person name="Esteves A.C."/>
            <person name="Alves A."/>
        </authorList>
    </citation>
    <scope>NUCLEOTIDE SEQUENCE</scope>
    <source>
        <strain evidence="5">CBS 339.90</strain>
    </source>
</reference>
<dbReference type="GO" id="GO:0005782">
    <property type="term" value="C:peroxisomal matrix"/>
    <property type="evidence" value="ECO:0007669"/>
    <property type="project" value="TreeGrafter"/>
</dbReference>
<comment type="caution">
    <text evidence="5">The sequence shown here is derived from an EMBL/GenBank/DDBJ whole genome shotgun (WGS) entry which is preliminary data.</text>
</comment>
<dbReference type="GO" id="GO:0009062">
    <property type="term" value="P:fatty acid catabolic process"/>
    <property type="evidence" value="ECO:0007669"/>
    <property type="project" value="TreeGrafter"/>
</dbReference>
<dbReference type="Pfam" id="PF13622">
    <property type="entry name" value="4HBT_3"/>
    <property type="match status" value="1"/>
</dbReference>
<dbReference type="CDD" id="cd03444">
    <property type="entry name" value="Thioesterase_II_repeat1"/>
    <property type="match status" value="1"/>
</dbReference>
<comment type="similarity">
    <text evidence="1">Belongs to the C/M/P thioester hydrolase family.</text>
</comment>
<dbReference type="PANTHER" id="PTHR11066:SF64">
    <property type="entry name" value="ACYL-COA THIOESTERASE (AFU_ORTHOLOGUE AFUA_1G12060)"/>
    <property type="match status" value="1"/>
</dbReference>
<dbReference type="GO" id="GO:0006637">
    <property type="term" value="P:acyl-CoA metabolic process"/>
    <property type="evidence" value="ECO:0007669"/>
    <property type="project" value="InterPro"/>
</dbReference>
<dbReference type="EMBL" id="JAUJDW010000132">
    <property type="protein sequence ID" value="KAK0628001.1"/>
    <property type="molecule type" value="Genomic_DNA"/>
</dbReference>
<dbReference type="InterPro" id="IPR042171">
    <property type="entry name" value="Acyl-CoA_hotdog"/>
</dbReference>
<protein>
    <recommendedName>
        <fullName evidence="4">Acyl-CoA thioesterase-like N-terminal HotDog domain-containing protein</fullName>
    </recommendedName>
</protein>
<dbReference type="Gene3D" id="2.40.160.210">
    <property type="entry name" value="Acyl-CoA thioesterase, double hotdog domain"/>
    <property type="match status" value="1"/>
</dbReference>
<evidence type="ECO:0000256" key="3">
    <source>
        <dbReference type="SAM" id="MobiDB-lite"/>
    </source>
</evidence>
<evidence type="ECO:0000259" key="4">
    <source>
        <dbReference type="Pfam" id="PF13622"/>
    </source>
</evidence>
<name>A0AA39X6F0_9PEZI</name>
<gene>
    <name evidence="5" type="ORF">DIS24_g10904</name>
</gene>
<dbReference type="PANTHER" id="PTHR11066">
    <property type="entry name" value="ACYL-COA THIOESTERASE"/>
    <property type="match status" value="1"/>
</dbReference>
<dbReference type="SUPFAM" id="SSF54637">
    <property type="entry name" value="Thioesterase/thiol ester dehydrase-isomerase"/>
    <property type="match status" value="2"/>
</dbReference>
<proteinExistence type="inferred from homology"/>
<feature type="region of interest" description="Disordered" evidence="3">
    <location>
        <begin position="134"/>
        <end position="182"/>
    </location>
</feature>
<keyword evidence="6" id="KW-1185">Reference proteome</keyword>
<keyword evidence="2" id="KW-0378">Hydrolase</keyword>
<dbReference type="AlphaFoldDB" id="A0AA39X6F0"/>
<evidence type="ECO:0000313" key="6">
    <source>
        <dbReference type="Proteomes" id="UP001175001"/>
    </source>
</evidence>
<feature type="domain" description="Acyl-CoA thioesterase-like N-terminal HotDog" evidence="4">
    <location>
        <begin position="51"/>
        <end position="131"/>
    </location>
</feature>
<evidence type="ECO:0000256" key="2">
    <source>
        <dbReference type="ARBA" id="ARBA00022801"/>
    </source>
</evidence>
<dbReference type="InterPro" id="IPR029069">
    <property type="entry name" value="HotDog_dom_sf"/>
</dbReference>
<dbReference type="Proteomes" id="UP001175001">
    <property type="component" value="Unassembled WGS sequence"/>
</dbReference>
<feature type="region of interest" description="Disordered" evidence="3">
    <location>
        <begin position="417"/>
        <end position="442"/>
    </location>
</feature>
<dbReference type="InterPro" id="IPR003703">
    <property type="entry name" value="Acyl_CoA_thio"/>
</dbReference>
<sequence>MKLPRIPLPPDGQDFAELMALEKIGENTFKSASMPCPGGPRIFDGKLYISTFGGHVYAQAAWAAAQTVPDGFVIHNTSGYFVAAGLSKHAFQYTVTHLRAGKSFLTILVTVTQPTSPLSPDSCCFTATVSFKRPEPASSPTALNYQDPPLPNDGGPLTPVADLLRHGSDGDAHRPYPHPRSLPVKRFDDLAAVLAFRPPHAFRSPSVPGIWWALLPYDASPEQDGKKQKEWSSLRDARPAARMMANLYTVKGSVSGGGHGGRSRRRTGGGGQGTDSDSDSNSSDSSSRKWRHINLSICAHLYASDRESLYLVTRSLGVREAVMTGGARNALASISHSVVLHDLGDGVVFPDADDDLVVGDERERWFCQEVRTDRWADGRVLVHGRIFDVDTGRHVASTMQDGILKVDFGAEEEEAAERAREALGRGVGAEERERRPMEKAKM</sequence>